<feature type="signal peptide" evidence="1">
    <location>
        <begin position="1"/>
        <end position="19"/>
    </location>
</feature>
<dbReference type="RefSeq" id="WP_170266717.1">
    <property type="nucleotide sequence ID" value="NZ_BKAG01000012.1"/>
</dbReference>
<keyword evidence="1" id="KW-0732">Signal</keyword>
<proteinExistence type="predicted"/>
<keyword evidence="3" id="KW-1185">Reference proteome</keyword>
<comment type="caution">
    <text evidence="2">The sequence shown here is derived from an EMBL/GenBank/DDBJ whole genome shotgun (WGS) entry which is preliminary data.</text>
</comment>
<gene>
    <name evidence="2" type="ORF">BGE01nite_20900</name>
</gene>
<evidence type="ECO:0000313" key="3">
    <source>
        <dbReference type="Proteomes" id="UP000321577"/>
    </source>
</evidence>
<dbReference type="AlphaFoldDB" id="A0A512M7U2"/>
<protein>
    <submittedName>
        <fullName evidence="2">Uncharacterized protein</fullName>
    </submittedName>
</protein>
<organism evidence="2 3">
    <name type="scientific">Brevifollis gellanilyticus</name>
    <dbReference type="NCBI Taxonomy" id="748831"/>
    <lineage>
        <taxon>Bacteria</taxon>
        <taxon>Pseudomonadati</taxon>
        <taxon>Verrucomicrobiota</taxon>
        <taxon>Verrucomicrobiia</taxon>
        <taxon>Verrucomicrobiales</taxon>
        <taxon>Verrucomicrobiaceae</taxon>
    </lineage>
</organism>
<sequence>MKTILTTLAIAALSTGLFAGEACKKCCSDKGKTCAECCKDAGKTCGKDCCKEKEK</sequence>
<dbReference type="Proteomes" id="UP000321577">
    <property type="component" value="Unassembled WGS sequence"/>
</dbReference>
<evidence type="ECO:0000313" key="2">
    <source>
        <dbReference type="EMBL" id="GEP42799.1"/>
    </source>
</evidence>
<reference evidence="2 3" key="1">
    <citation type="submission" date="2019-07" db="EMBL/GenBank/DDBJ databases">
        <title>Whole genome shotgun sequence of Brevifollis gellanilyticus NBRC 108608.</title>
        <authorList>
            <person name="Hosoyama A."/>
            <person name="Uohara A."/>
            <person name="Ohji S."/>
            <person name="Ichikawa N."/>
        </authorList>
    </citation>
    <scope>NUCLEOTIDE SEQUENCE [LARGE SCALE GENOMIC DNA]</scope>
    <source>
        <strain evidence="2 3">NBRC 108608</strain>
    </source>
</reference>
<accession>A0A512M7U2</accession>
<dbReference type="EMBL" id="BKAG01000012">
    <property type="protein sequence ID" value="GEP42799.1"/>
    <property type="molecule type" value="Genomic_DNA"/>
</dbReference>
<feature type="chain" id="PRO_5022115264" evidence="1">
    <location>
        <begin position="20"/>
        <end position="55"/>
    </location>
</feature>
<evidence type="ECO:0000256" key="1">
    <source>
        <dbReference type="SAM" id="SignalP"/>
    </source>
</evidence>
<name>A0A512M7U2_9BACT</name>